<evidence type="ECO:0000313" key="3">
    <source>
        <dbReference type="Proteomes" id="UP000676336"/>
    </source>
</evidence>
<evidence type="ECO:0000256" key="1">
    <source>
        <dbReference type="SAM" id="MobiDB-lite"/>
    </source>
</evidence>
<comment type="caution">
    <text evidence="2">The sequence shown here is derived from an EMBL/GenBank/DDBJ whole genome shotgun (WGS) entry which is preliminary data.</text>
</comment>
<protein>
    <submittedName>
        <fullName evidence="2">Uncharacterized protein</fullName>
    </submittedName>
</protein>
<dbReference type="AlphaFoldDB" id="A0A8S3K7D5"/>
<evidence type="ECO:0000313" key="2">
    <source>
        <dbReference type="EMBL" id="CAF5225512.1"/>
    </source>
</evidence>
<dbReference type="Proteomes" id="UP000676336">
    <property type="component" value="Unassembled WGS sequence"/>
</dbReference>
<proteinExistence type="predicted"/>
<name>A0A8S3K7D5_9BILA</name>
<reference evidence="2" key="1">
    <citation type="submission" date="2021-02" db="EMBL/GenBank/DDBJ databases">
        <authorList>
            <person name="Nowell W R."/>
        </authorList>
    </citation>
    <scope>NUCLEOTIDE SEQUENCE</scope>
</reference>
<feature type="region of interest" description="Disordered" evidence="1">
    <location>
        <begin position="51"/>
        <end position="74"/>
    </location>
</feature>
<gene>
    <name evidence="2" type="ORF">SMN809_LOCUS84341</name>
</gene>
<feature type="non-terminal residue" evidence="2">
    <location>
        <position position="1"/>
    </location>
</feature>
<dbReference type="EMBL" id="CAJOBI010359473">
    <property type="protein sequence ID" value="CAF5225512.1"/>
    <property type="molecule type" value="Genomic_DNA"/>
</dbReference>
<accession>A0A8S3K7D5</accession>
<organism evidence="2 3">
    <name type="scientific">Rotaria magnacalcarata</name>
    <dbReference type="NCBI Taxonomy" id="392030"/>
    <lineage>
        <taxon>Eukaryota</taxon>
        <taxon>Metazoa</taxon>
        <taxon>Spiralia</taxon>
        <taxon>Gnathifera</taxon>
        <taxon>Rotifera</taxon>
        <taxon>Eurotatoria</taxon>
        <taxon>Bdelloidea</taxon>
        <taxon>Philodinida</taxon>
        <taxon>Philodinidae</taxon>
        <taxon>Rotaria</taxon>
    </lineage>
</organism>
<sequence>MIFTEFVKNSTANIWTAPPNDVEYNDDSHEDEPHTAPVLAYKRQVSFRSAQQNNLNEKSSTLARSISSPAKVNR</sequence>